<evidence type="ECO:0000313" key="5">
    <source>
        <dbReference type="Proteomes" id="UP000244189"/>
    </source>
</evidence>
<evidence type="ECO:0000313" key="3">
    <source>
        <dbReference type="EMBL" id="PTQ59956.1"/>
    </source>
</evidence>
<evidence type="ECO:0000256" key="2">
    <source>
        <dbReference type="SAM" id="SignalP"/>
    </source>
</evidence>
<evidence type="ECO:0000313" key="4">
    <source>
        <dbReference type="EMBL" id="VVT31321.1"/>
    </source>
</evidence>
<dbReference type="EMBL" id="CABVLI010000048">
    <property type="protein sequence ID" value="VVT31321.1"/>
    <property type="molecule type" value="Genomic_DNA"/>
</dbReference>
<keyword evidence="1" id="KW-0472">Membrane</keyword>
<reference evidence="4 6" key="2">
    <citation type="submission" date="2019-09" db="EMBL/GenBank/DDBJ databases">
        <authorList>
            <person name="Dittami M. S."/>
        </authorList>
    </citation>
    <scope>NUCLEOTIDE SEQUENCE [LARGE SCALE GENOMIC DNA]</scope>
    <source>
        <strain evidence="4">SPHINGO391</strain>
    </source>
</reference>
<keyword evidence="1" id="KW-1133">Transmembrane helix</keyword>
<proteinExistence type="predicted"/>
<dbReference type="EMBL" id="QAOG01000004">
    <property type="protein sequence ID" value="PTQ59956.1"/>
    <property type="molecule type" value="Genomic_DNA"/>
</dbReference>
<dbReference type="Proteomes" id="UP000244189">
    <property type="component" value="Unassembled WGS sequence"/>
</dbReference>
<sequence>MFIKSFAMAAAGLTLVAAPVVASAAPVSPAASLSVSKAVRTSSPTANKSKIGGDGGIIIIALAAVAVGGGLYLAIDGDSDNSDSN</sequence>
<keyword evidence="1" id="KW-0812">Transmembrane</keyword>
<reference evidence="3 5" key="1">
    <citation type="submission" date="2018-04" db="EMBL/GenBank/DDBJ databases">
        <title>Genomic Encyclopedia of Type Strains, Phase III (KMG-III): the genomes of soil and plant-associated and newly described type strains.</title>
        <authorList>
            <person name="Whitman W."/>
        </authorList>
    </citation>
    <scope>NUCLEOTIDE SEQUENCE [LARGE SCALE GENOMIC DNA]</scope>
    <source>
        <strain evidence="3 5">MA101b</strain>
    </source>
</reference>
<accession>A0A5E8AJI2</accession>
<evidence type="ECO:0000256" key="1">
    <source>
        <dbReference type="SAM" id="Phobius"/>
    </source>
</evidence>
<dbReference type="Proteomes" id="UP000326857">
    <property type="component" value="Unassembled WGS sequence"/>
</dbReference>
<keyword evidence="2" id="KW-0732">Signal</keyword>
<protein>
    <submittedName>
        <fullName evidence="3">Uncharacterized protein</fullName>
    </submittedName>
</protein>
<name>A0A2T5GKW5_9SPHN</name>
<evidence type="ECO:0000313" key="6">
    <source>
        <dbReference type="Proteomes" id="UP000326857"/>
    </source>
</evidence>
<keyword evidence="5" id="KW-1185">Reference proteome</keyword>
<feature type="transmembrane region" description="Helical" evidence="1">
    <location>
        <begin position="55"/>
        <end position="75"/>
    </location>
</feature>
<feature type="signal peptide" evidence="2">
    <location>
        <begin position="1"/>
        <end position="24"/>
    </location>
</feature>
<dbReference type="RefSeq" id="WP_234422837.1">
    <property type="nucleotide sequence ID" value="NZ_JAPZPS010000008.1"/>
</dbReference>
<gene>
    <name evidence="3" type="ORF">C8J26_2812</name>
    <name evidence="4" type="ORF">SPHINGO391_520145</name>
</gene>
<accession>A0A2T5GKW5</accession>
<feature type="chain" id="PRO_5044580767" evidence="2">
    <location>
        <begin position="25"/>
        <end position="85"/>
    </location>
</feature>
<organism evidence="3 5">
    <name type="scientific">Sphingomonas aurantiaca</name>
    <dbReference type="NCBI Taxonomy" id="185949"/>
    <lineage>
        <taxon>Bacteria</taxon>
        <taxon>Pseudomonadati</taxon>
        <taxon>Pseudomonadota</taxon>
        <taxon>Alphaproteobacteria</taxon>
        <taxon>Sphingomonadales</taxon>
        <taxon>Sphingomonadaceae</taxon>
        <taxon>Sphingomonas</taxon>
    </lineage>
</organism>
<dbReference type="AlphaFoldDB" id="A0A2T5GKW5"/>